<evidence type="ECO:0000256" key="2">
    <source>
        <dbReference type="ARBA" id="ARBA00022574"/>
    </source>
</evidence>
<dbReference type="InParanoid" id="A0A7M7J7W7"/>
<evidence type="ECO:0000313" key="7">
    <source>
        <dbReference type="EnsemblMetazoa" id="XP_022647499"/>
    </source>
</evidence>
<dbReference type="GO" id="GO:0005737">
    <property type="term" value="C:cytoplasm"/>
    <property type="evidence" value="ECO:0007669"/>
    <property type="project" value="TreeGrafter"/>
</dbReference>
<dbReference type="SUPFAM" id="SSF50969">
    <property type="entry name" value="YVTN repeat-like/Quinoprotein amine dehydrogenase"/>
    <property type="match status" value="1"/>
</dbReference>
<keyword evidence="2 4" id="KW-0853">WD repeat</keyword>
<dbReference type="InterPro" id="IPR011044">
    <property type="entry name" value="Quino_amine_DH_bsu"/>
</dbReference>
<dbReference type="PANTHER" id="PTHR44099">
    <property type="entry name" value="RABCONNECTIN-3B, ISOFORM A"/>
    <property type="match status" value="1"/>
</dbReference>
<dbReference type="InterPro" id="IPR057848">
    <property type="entry name" value="WDR72_alpha-sol"/>
</dbReference>
<dbReference type="RefSeq" id="XP_022647499.1">
    <property type="nucleotide sequence ID" value="XM_022791764.1"/>
</dbReference>
<proteinExistence type="predicted"/>
<feature type="compositionally biased region" description="Acidic residues" evidence="5">
    <location>
        <begin position="1113"/>
        <end position="1124"/>
    </location>
</feature>
<dbReference type="InterPro" id="IPR019775">
    <property type="entry name" value="WD40_repeat_CS"/>
</dbReference>
<dbReference type="EnsemblMetazoa" id="XM_022791764">
    <property type="protein sequence ID" value="XP_022647499"/>
    <property type="gene ID" value="LOC111244540"/>
</dbReference>
<keyword evidence="8" id="KW-1185">Reference proteome</keyword>
<dbReference type="Proteomes" id="UP000594260">
    <property type="component" value="Unplaced"/>
</dbReference>
<feature type="repeat" description="WD" evidence="4">
    <location>
        <begin position="548"/>
        <end position="583"/>
    </location>
</feature>
<feature type="domain" description="WDR72-like alpha-solenoid" evidence="6">
    <location>
        <begin position="1024"/>
        <end position="1126"/>
    </location>
</feature>
<evidence type="ECO:0000256" key="4">
    <source>
        <dbReference type="PROSITE-ProRule" id="PRU00221"/>
    </source>
</evidence>
<sequence>MALSSQLVVPMTIWGRRAPAHSICCVVLTKDNTTLVTGSHEGQLCIWDDCDGQLIPRSMLHGHTSKVACLATELNTLTKQQLLVSASESGEMSLWDMNDCRCVEAVKLLQVHTDIRAYTLTGSEIPRLFCCGHYAEIIVMDMVSLSVLFTLSSRVDSDWIAAMDIIHPVKRNDDILVALSSTGYMKVWRVDETEALATGRVLFEGESKPIDCYHAVCLSCCMYNQRTVLIVCPLAWHVYDAGDFSHLCSQEAYNGERWTGGRFLAVDVVISWTNTGKAYIYRIPQKAVPETAKFRTVNVEKPRCISVLQATAEPNLVHSPATDYFLITKSSLQKYLIQGDANGAIYRWHLHELPELSNVREQPVLIHPAYSTSLQASWDQLNPPPVGLLDGLELPGEPNAAITASAFLPIQGQLACGRSDGSIVIISVIRCVMAQVLWGGRQLGAGRGVLTLEGHQGRVTALLYPHNVNARYDVAHLVSGGVDFSVCLWDLYSGTMLYRFSVHSGEITQLQVPPDTCNQRILQCICSTAADHAVALLHLRDRKCILLASRHLFPVTAIKWRPLDDFMVVGCSDGSVYVWQMETCHLDRVVQGMMADDILSACDEHASSSTGDKISNPALHLLRGLRHRNMAAIKHAAQRGLVQLHHTLEAHNQRLNDPTLRFRAHPLVIQGLRSSQAGGPLPATGSGFTGSSCGQQQDSHVFFFDIEALIVQLLSEEYAQMTPGTLESHGLINQTEYDKYYSLASSPDANKKLAGFIAKVKDTAESAASKIQATAQATAESVGIKAAAAPEAKGDKESPASKPGGFMFAETNQTMQVAQLLLSQLHAWGLDIGLDQMCQAKLGLLSPIRPAHFGLLSRSGHMALFLPTHMYKLYPAKILQTDAAANVTGNKFSESGRSVTLAVGKEILIEEERARRFAARGHWEMAKAITTNHLLSLISLANTLMSMNSATFIDEQERRRKLNRKLSRADSRVGSEPFREATQAANNQQELIKESWSKLATHHCVLLPELVKSSYYKRPQLEMLARRWQDRCLEVREAAQALLLAELRSIGSEGRRKVIESWSLFLPNYGEHQLPPLPGQPGHPGGAPLAQHQQQQPAAGGPMGAASGGVTQEDAEESDDDEFAEDRMKLLSAVTEAKRKQSTAVVLLAVIGATYGSLELERRTVPPSSREVSLTRHTAQALSYLLLSPPSNQLPAHTSLRRAAIDLIGRGFTVWESHLDVTRVLIGLLDLCCKSDRLVPTMFYGLPLTPPADSCRSARYSLSLIALARPPAFIATLAKEVHRYNALAQNAQTLPTTLSQTVLHRAKPEILRVVEMLIERSQGDVHDMLVEVMDIVLHCLDASQLKMRGLNELFPPLCRFHNVTHCGATRRIAVGARTGNIALYELKAARCQTIPAHANPVTACAFSPEGKYLASYSAGDNKLSFWQTASGLFGLGNAQTKCLRTCNAPPPPESAQSNPLKMARLVWPTNKFVILMLADGTETRFSL</sequence>
<dbReference type="InterPro" id="IPR015943">
    <property type="entry name" value="WD40/YVTN_repeat-like_dom_sf"/>
</dbReference>
<feature type="region of interest" description="Disordered" evidence="5">
    <location>
        <begin position="1073"/>
        <end position="1124"/>
    </location>
</feature>
<evidence type="ECO:0000256" key="5">
    <source>
        <dbReference type="SAM" id="MobiDB-lite"/>
    </source>
</evidence>
<evidence type="ECO:0000256" key="1">
    <source>
        <dbReference type="ARBA" id="ARBA00022553"/>
    </source>
</evidence>
<keyword evidence="1" id="KW-0597">Phosphoprotein</keyword>
<dbReference type="OrthoDB" id="338622at2759"/>
<dbReference type="FunCoup" id="A0A7M7J7W7">
    <property type="interactions" value="1221"/>
</dbReference>
<organism evidence="7 8">
    <name type="scientific">Varroa destructor</name>
    <name type="common">Honeybee mite</name>
    <dbReference type="NCBI Taxonomy" id="109461"/>
    <lineage>
        <taxon>Eukaryota</taxon>
        <taxon>Metazoa</taxon>
        <taxon>Ecdysozoa</taxon>
        <taxon>Arthropoda</taxon>
        <taxon>Chelicerata</taxon>
        <taxon>Arachnida</taxon>
        <taxon>Acari</taxon>
        <taxon>Parasitiformes</taxon>
        <taxon>Mesostigmata</taxon>
        <taxon>Gamasina</taxon>
        <taxon>Dermanyssoidea</taxon>
        <taxon>Varroidae</taxon>
        <taxon>Varroa</taxon>
    </lineage>
</organism>
<dbReference type="InterPro" id="IPR001680">
    <property type="entry name" value="WD40_rpt"/>
</dbReference>
<name>A0A7M7J7W7_VARDE</name>
<feature type="repeat" description="WD" evidence="4">
    <location>
        <begin position="452"/>
        <end position="499"/>
    </location>
</feature>
<evidence type="ECO:0000256" key="3">
    <source>
        <dbReference type="ARBA" id="ARBA00022737"/>
    </source>
</evidence>
<reference evidence="7" key="1">
    <citation type="submission" date="2021-01" db="UniProtKB">
        <authorList>
            <consortium name="EnsemblMetazoa"/>
        </authorList>
    </citation>
    <scope>IDENTIFICATION</scope>
</reference>
<evidence type="ECO:0000259" key="6">
    <source>
        <dbReference type="Pfam" id="PF23123"/>
    </source>
</evidence>
<dbReference type="PANTHER" id="PTHR44099:SF4">
    <property type="entry name" value="RABCONNECTIN-3B, ISOFORM A"/>
    <property type="match status" value="1"/>
</dbReference>
<dbReference type="Pfam" id="PF23123">
    <property type="entry name" value="WDR72_alpha-sol"/>
    <property type="match status" value="1"/>
</dbReference>
<keyword evidence="3" id="KW-0677">Repeat</keyword>
<dbReference type="PROSITE" id="PS50082">
    <property type="entry name" value="WD_REPEATS_2"/>
    <property type="match status" value="3"/>
</dbReference>
<dbReference type="KEGG" id="vde:111244540"/>
<dbReference type="InterPro" id="IPR049916">
    <property type="entry name" value="WDR72-like"/>
</dbReference>
<dbReference type="GeneID" id="111244540"/>
<feature type="compositionally biased region" description="Low complexity" evidence="5">
    <location>
        <begin position="1086"/>
        <end position="1100"/>
    </location>
</feature>
<dbReference type="PROSITE" id="PS00678">
    <property type="entry name" value="WD_REPEATS_1"/>
    <property type="match status" value="1"/>
</dbReference>
<accession>A0A7M7J7W7</accession>
<dbReference type="InterPro" id="IPR036322">
    <property type="entry name" value="WD40_repeat_dom_sf"/>
</dbReference>
<dbReference type="SMART" id="SM00320">
    <property type="entry name" value="WD40"/>
    <property type="match status" value="7"/>
</dbReference>
<dbReference type="CTD" id="31155"/>
<dbReference type="Pfam" id="PF00400">
    <property type="entry name" value="WD40"/>
    <property type="match status" value="4"/>
</dbReference>
<evidence type="ECO:0000313" key="8">
    <source>
        <dbReference type="Proteomes" id="UP000594260"/>
    </source>
</evidence>
<dbReference type="Gene3D" id="2.130.10.10">
    <property type="entry name" value="YVTN repeat-like/Quinoprotein amine dehydrogenase"/>
    <property type="match status" value="3"/>
</dbReference>
<dbReference type="OMA" id="KQMPPRI"/>
<dbReference type="PROSITE" id="PS50294">
    <property type="entry name" value="WD_REPEATS_REGION"/>
    <property type="match status" value="1"/>
</dbReference>
<feature type="repeat" description="WD" evidence="4">
    <location>
        <begin position="60"/>
        <end position="105"/>
    </location>
</feature>
<dbReference type="SUPFAM" id="SSF50978">
    <property type="entry name" value="WD40 repeat-like"/>
    <property type="match status" value="1"/>
</dbReference>
<protein>
    <recommendedName>
        <fullName evidence="6">WDR72-like alpha-solenoid domain-containing protein</fullName>
    </recommendedName>
</protein>